<keyword evidence="10" id="KW-1185">Reference proteome</keyword>
<feature type="transmembrane region" description="Helical" evidence="7">
    <location>
        <begin position="166"/>
        <end position="184"/>
    </location>
</feature>
<dbReference type="RefSeq" id="WP_377473366.1">
    <property type="nucleotide sequence ID" value="NZ_JBHLWN010000103.1"/>
</dbReference>
<dbReference type="PANTHER" id="PTHR43414:SF6">
    <property type="entry name" value="MULTIDRUG RESISTANCE PROTEIN MDTG"/>
    <property type="match status" value="1"/>
</dbReference>
<dbReference type="EMBL" id="JBHLWN010000103">
    <property type="protein sequence ID" value="MFC0215815.1"/>
    <property type="molecule type" value="Genomic_DNA"/>
</dbReference>
<keyword evidence="5 7" id="KW-1133">Transmembrane helix</keyword>
<feature type="transmembrane region" description="Helical" evidence="7">
    <location>
        <begin position="217"/>
        <end position="235"/>
    </location>
</feature>
<evidence type="ECO:0000256" key="2">
    <source>
        <dbReference type="ARBA" id="ARBA00022448"/>
    </source>
</evidence>
<evidence type="ECO:0000256" key="4">
    <source>
        <dbReference type="ARBA" id="ARBA00022692"/>
    </source>
</evidence>
<feature type="transmembrane region" description="Helical" evidence="7">
    <location>
        <begin position="287"/>
        <end position="310"/>
    </location>
</feature>
<evidence type="ECO:0000313" key="10">
    <source>
        <dbReference type="Proteomes" id="UP001589776"/>
    </source>
</evidence>
<reference evidence="9 10" key="1">
    <citation type="submission" date="2024-09" db="EMBL/GenBank/DDBJ databases">
        <authorList>
            <person name="Sun Q."/>
            <person name="Mori K."/>
        </authorList>
    </citation>
    <scope>NUCLEOTIDE SEQUENCE [LARGE SCALE GENOMIC DNA]</scope>
    <source>
        <strain evidence="9 10">CCM 7759</strain>
    </source>
</reference>
<dbReference type="PROSITE" id="PS50850">
    <property type="entry name" value="MFS"/>
    <property type="match status" value="1"/>
</dbReference>
<evidence type="ECO:0000256" key="5">
    <source>
        <dbReference type="ARBA" id="ARBA00022989"/>
    </source>
</evidence>
<dbReference type="InterPro" id="IPR011701">
    <property type="entry name" value="MFS"/>
</dbReference>
<dbReference type="PANTHER" id="PTHR43414">
    <property type="entry name" value="MULTIDRUG RESISTANCE PROTEIN MDTG"/>
    <property type="match status" value="1"/>
</dbReference>
<dbReference type="SUPFAM" id="SSF103473">
    <property type="entry name" value="MFS general substrate transporter"/>
    <property type="match status" value="1"/>
</dbReference>
<keyword evidence="6 7" id="KW-0472">Membrane</keyword>
<proteinExistence type="predicted"/>
<dbReference type="InterPro" id="IPR020846">
    <property type="entry name" value="MFS_dom"/>
</dbReference>
<dbReference type="Pfam" id="PF07690">
    <property type="entry name" value="MFS_1"/>
    <property type="match status" value="1"/>
</dbReference>
<feature type="transmembrane region" description="Helical" evidence="7">
    <location>
        <begin position="374"/>
        <end position="394"/>
    </location>
</feature>
<dbReference type="Proteomes" id="UP001589776">
    <property type="component" value="Unassembled WGS sequence"/>
</dbReference>
<comment type="subcellular location">
    <subcellularLocation>
        <location evidence="1">Cell membrane</location>
        <topology evidence="1">Multi-pass membrane protein</topology>
    </subcellularLocation>
</comment>
<keyword evidence="2" id="KW-0813">Transport</keyword>
<feature type="transmembrane region" description="Helical" evidence="7">
    <location>
        <begin position="46"/>
        <end position="67"/>
    </location>
</feature>
<evidence type="ECO:0000313" key="9">
    <source>
        <dbReference type="EMBL" id="MFC0215815.1"/>
    </source>
</evidence>
<feature type="transmembrane region" description="Helical" evidence="7">
    <location>
        <begin position="12"/>
        <end position="34"/>
    </location>
</feature>
<name>A0ABV6DT47_9BACL</name>
<evidence type="ECO:0000256" key="1">
    <source>
        <dbReference type="ARBA" id="ARBA00004651"/>
    </source>
</evidence>
<gene>
    <name evidence="9" type="ORF">ACFFK0_25800</name>
</gene>
<keyword evidence="4 7" id="KW-0812">Transmembrane</keyword>
<feature type="transmembrane region" description="Helical" evidence="7">
    <location>
        <begin position="79"/>
        <end position="98"/>
    </location>
</feature>
<dbReference type="Gene3D" id="1.20.1250.20">
    <property type="entry name" value="MFS general substrate transporter like domains"/>
    <property type="match status" value="1"/>
</dbReference>
<sequence length="417" mass="43834">MTSAWKTNFRLLWVGHFLSVLSSMVIAPMLPFYVEQLGEDDPSSVLMWSGLCLVAPAVSAAMTAPLWGRLGDLSSRKWMVVRALLATVCVLAAMAWAATPLQLLVLRFLQGALGGVVDAVGAFAASEARPEEQGRVRGQLEGALAAGSMLGPLLGGLFLGTVGFRSLFLLLGGVLLLWTLLCCLKLKESRRERPAAAKPAGGKGARLWTSLLGDKRVILYLSAGIVANFAIYGLLPVQPLHVKQYVGDPSQTALWVGMLQAVNWASVWLSSGWWGRRNDASPVNRNFMIAAALCGAAVYMQAFAPGGVWLFPFRALQGFASSALLQSVFVIVTRASPGGQLGMRLGWTRSILFTGQIAGPMASGWLGAELGSSAILALYGTMIAAGGLLVGLFAGAQASASSNGAHAGSGVSNIERT</sequence>
<evidence type="ECO:0000259" key="8">
    <source>
        <dbReference type="PROSITE" id="PS50850"/>
    </source>
</evidence>
<organism evidence="9 10">
    <name type="scientific">Paenibacillus chartarius</name>
    <dbReference type="NCBI Taxonomy" id="747481"/>
    <lineage>
        <taxon>Bacteria</taxon>
        <taxon>Bacillati</taxon>
        <taxon>Bacillota</taxon>
        <taxon>Bacilli</taxon>
        <taxon>Bacillales</taxon>
        <taxon>Paenibacillaceae</taxon>
        <taxon>Paenibacillus</taxon>
    </lineage>
</organism>
<feature type="domain" description="Major facilitator superfamily (MFS) profile" evidence="8">
    <location>
        <begin position="8"/>
        <end position="398"/>
    </location>
</feature>
<feature type="transmembrane region" description="Helical" evidence="7">
    <location>
        <begin position="255"/>
        <end position="275"/>
    </location>
</feature>
<comment type="caution">
    <text evidence="9">The sequence shown here is derived from an EMBL/GenBank/DDBJ whole genome shotgun (WGS) entry which is preliminary data.</text>
</comment>
<evidence type="ECO:0000256" key="3">
    <source>
        <dbReference type="ARBA" id="ARBA00022475"/>
    </source>
</evidence>
<keyword evidence="3" id="KW-1003">Cell membrane</keyword>
<dbReference type="InterPro" id="IPR036259">
    <property type="entry name" value="MFS_trans_sf"/>
</dbReference>
<evidence type="ECO:0000256" key="6">
    <source>
        <dbReference type="ARBA" id="ARBA00023136"/>
    </source>
</evidence>
<evidence type="ECO:0000256" key="7">
    <source>
        <dbReference type="SAM" id="Phobius"/>
    </source>
</evidence>
<accession>A0ABV6DT47</accession>
<protein>
    <submittedName>
        <fullName evidence="9">MFS transporter</fullName>
    </submittedName>
</protein>